<feature type="transmembrane region" description="Helical" evidence="8">
    <location>
        <begin position="340"/>
        <end position="361"/>
    </location>
</feature>
<dbReference type="EMBL" id="CP034234">
    <property type="protein sequence ID" value="AZK43784.1"/>
    <property type="molecule type" value="Genomic_DNA"/>
</dbReference>
<keyword evidence="7" id="KW-0868">Chloride</keyword>
<proteinExistence type="predicted"/>
<feature type="transmembrane region" description="Helical" evidence="8">
    <location>
        <begin position="314"/>
        <end position="334"/>
    </location>
</feature>
<dbReference type="KEGG" id="eri:EEI45_02355"/>
<name>A0A3S8RLH3_9FIRM</name>
<dbReference type="GO" id="GO:0006813">
    <property type="term" value="P:potassium ion transport"/>
    <property type="evidence" value="ECO:0007669"/>
    <property type="project" value="InterPro"/>
</dbReference>
<dbReference type="InterPro" id="IPR001807">
    <property type="entry name" value="ClC"/>
</dbReference>
<feature type="transmembrane region" description="Helical" evidence="8">
    <location>
        <begin position="241"/>
        <end position="263"/>
    </location>
</feature>
<dbReference type="Pfam" id="PF00654">
    <property type="entry name" value="Voltage_CLC"/>
    <property type="match status" value="1"/>
</dbReference>
<dbReference type="PANTHER" id="PTHR45711">
    <property type="entry name" value="CHLORIDE CHANNEL PROTEIN"/>
    <property type="match status" value="1"/>
</dbReference>
<keyword evidence="4 8" id="KW-1133">Transmembrane helix</keyword>
<evidence type="ECO:0000256" key="4">
    <source>
        <dbReference type="ARBA" id="ARBA00022989"/>
    </source>
</evidence>
<evidence type="ECO:0000256" key="8">
    <source>
        <dbReference type="SAM" id="Phobius"/>
    </source>
</evidence>
<dbReference type="PANTHER" id="PTHR45711:SF6">
    <property type="entry name" value="CHLORIDE CHANNEL PROTEIN"/>
    <property type="match status" value="1"/>
</dbReference>
<dbReference type="GO" id="GO:0005886">
    <property type="term" value="C:plasma membrane"/>
    <property type="evidence" value="ECO:0007669"/>
    <property type="project" value="TreeGrafter"/>
</dbReference>
<dbReference type="Proteomes" id="UP000278804">
    <property type="component" value="Chromosome"/>
</dbReference>
<keyword evidence="2" id="KW-0813">Transport</keyword>
<dbReference type="InterPro" id="IPR006037">
    <property type="entry name" value="RCK_C"/>
</dbReference>
<evidence type="ECO:0000256" key="7">
    <source>
        <dbReference type="ARBA" id="ARBA00023214"/>
    </source>
</evidence>
<feature type="transmembrane region" description="Helical" evidence="8">
    <location>
        <begin position="200"/>
        <end position="220"/>
    </location>
</feature>
<evidence type="ECO:0000256" key="5">
    <source>
        <dbReference type="ARBA" id="ARBA00023065"/>
    </source>
</evidence>
<sequence length="527" mass="57076">MKKKLGVVILKKKEQIINYFDKTRLAFIGKGILVGICAGLVVSLFRYLIEELLGLVKLGYALLHINPQMILFWVIASIILAVVLGLFIKKDPMIKGSGIPQIEGQILGVMHMNWLSIVLRKGVAGVLAIGSGLFLGREGPSIQLGAAVGQGVNEGFKGNRMSEKVLVSSGAGAGLAAAFNAPVAGLLFVLEEVHHNFSPLVLLTTLAATTTANFISLYFFGLRPILSFGYLQTFELKHYGFLVFLGVLLGVAGFIYQKVVLWIPTVYSKLKKMPPYFYGVIPFILVIPIGYFYPHLIGGGSDIIHLLAENPFGLSTLISIFILRFIFSMISYGSGLPGGIFLPILSLGSLLGAIYGVFLTTQFGFDPNLLKSFIVIAMAGYFTAIGKAPLTAIVLITEMVGNFDQLMPMAVVSLVAYVISDLCGGEPVYEAMLERLVGEREPNITGQKVIVELCVHVESALDGCMVRDVSWPRSSLLTGISRGDHEFIPHGDSIICAGDTLMILTNRDSSAEVREYLSSYVGVKKPV</sequence>
<dbReference type="Gene3D" id="3.30.70.1450">
    <property type="entry name" value="Regulator of K+ conductance, C-terminal domain"/>
    <property type="match status" value="1"/>
</dbReference>
<reference evidence="10 11" key="1">
    <citation type="journal article" date="2020" name="Int. J. Syst. Evol. Microbiol.">
        <title>Description of Erysipelothrix piscisicarius sp. nov., an emergent fish pathogen, and assessment of virulence using a tiger barb (Puntigrus tetrazona) infection model.</title>
        <authorList>
            <person name="Pomaranski E.K."/>
            <person name="Griffin M.J."/>
            <person name="Camus A.C."/>
            <person name="Armwood A.R."/>
            <person name="Shelley J."/>
            <person name="Waldbieser G.C."/>
            <person name="LaFrentz B.R."/>
            <person name="Garcia J.C."/>
            <person name="Yanong R."/>
            <person name="Soto E."/>
        </authorList>
    </citation>
    <scope>NUCLEOTIDE SEQUENCE [LARGE SCALE GENOMIC DNA]</scope>
    <source>
        <strain evidence="10 11">15TAL0474</strain>
    </source>
</reference>
<keyword evidence="6 8" id="KW-0472">Membrane</keyword>
<dbReference type="SUPFAM" id="SSF116726">
    <property type="entry name" value="TrkA C-terminal domain-like"/>
    <property type="match status" value="1"/>
</dbReference>
<dbReference type="Pfam" id="PF02080">
    <property type="entry name" value="TrkA_C"/>
    <property type="match status" value="1"/>
</dbReference>
<dbReference type="InterPro" id="IPR036721">
    <property type="entry name" value="RCK_C_sf"/>
</dbReference>
<organism evidence="10 11">
    <name type="scientific">Erysipelothrix piscisicarius</name>
    <dbReference type="NCBI Taxonomy" id="2485784"/>
    <lineage>
        <taxon>Bacteria</taxon>
        <taxon>Bacillati</taxon>
        <taxon>Bacillota</taxon>
        <taxon>Erysipelotrichia</taxon>
        <taxon>Erysipelotrichales</taxon>
        <taxon>Erysipelotrichaceae</taxon>
        <taxon>Erysipelothrix</taxon>
    </lineage>
</organism>
<keyword evidence="5" id="KW-0406">Ion transport</keyword>
<keyword evidence="3 8" id="KW-0812">Transmembrane</keyword>
<dbReference type="GO" id="GO:0005247">
    <property type="term" value="F:voltage-gated chloride channel activity"/>
    <property type="evidence" value="ECO:0007669"/>
    <property type="project" value="TreeGrafter"/>
</dbReference>
<evidence type="ECO:0000256" key="3">
    <source>
        <dbReference type="ARBA" id="ARBA00022692"/>
    </source>
</evidence>
<dbReference type="InterPro" id="IPR014743">
    <property type="entry name" value="Cl-channel_core"/>
</dbReference>
<evidence type="ECO:0000259" key="9">
    <source>
        <dbReference type="PROSITE" id="PS51202"/>
    </source>
</evidence>
<dbReference type="GO" id="GO:0008324">
    <property type="term" value="F:monoatomic cation transmembrane transporter activity"/>
    <property type="evidence" value="ECO:0007669"/>
    <property type="project" value="InterPro"/>
</dbReference>
<feature type="transmembrane region" description="Helical" evidence="8">
    <location>
        <begin position="373"/>
        <end position="394"/>
    </location>
</feature>
<evidence type="ECO:0000313" key="11">
    <source>
        <dbReference type="Proteomes" id="UP000278804"/>
    </source>
</evidence>
<feature type="transmembrane region" description="Helical" evidence="8">
    <location>
        <begin position="27"/>
        <end position="49"/>
    </location>
</feature>
<evidence type="ECO:0000256" key="6">
    <source>
        <dbReference type="ARBA" id="ARBA00023136"/>
    </source>
</evidence>
<dbReference type="SUPFAM" id="SSF81340">
    <property type="entry name" value="Clc chloride channel"/>
    <property type="match status" value="1"/>
</dbReference>
<dbReference type="PROSITE" id="PS51202">
    <property type="entry name" value="RCK_C"/>
    <property type="match status" value="1"/>
</dbReference>
<dbReference type="Gene3D" id="1.10.3080.10">
    <property type="entry name" value="Clc chloride channel"/>
    <property type="match status" value="1"/>
</dbReference>
<dbReference type="CDD" id="cd01031">
    <property type="entry name" value="EriC"/>
    <property type="match status" value="1"/>
</dbReference>
<keyword evidence="11" id="KW-1185">Reference proteome</keyword>
<gene>
    <name evidence="10" type="ORF">EEI45_02355</name>
</gene>
<dbReference type="AlphaFoldDB" id="A0A3S8RLH3"/>
<accession>A0A3S8RLH3</accession>
<feature type="transmembrane region" description="Helical" evidence="8">
    <location>
        <begin position="275"/>
        <end position="293"/>
    </location>
</feature>
<feature type="transmembrane region" description="Helical" evidence="8">
    <location>
        <begin position="69"/>
        <end position="88"/>
    </location>
</feature>
<feature type="domain" description="RCK C-terminal" evidence="9">
    <location>
        <begin position="438"/>
        <end position="519"/>
    </location>
</feature>
<evidence type="ECO:0000256" key="2">
    <source>
        <dbReference type="ARBA" id="ARBA00022448"/>
    </source>
</evidence>
<evidence type="ECO:0000256" key="1">
    <source>
        <dbReference type="ARBA" id="ARBA00004141"/>
    </source>
</evidence>
<evidence type="ECO:0000313" key="10">
    <source>
        <dbReference type="EMBL" id="AZK43784.1"/>
    </source>
</evidence>
<comment type="subcellular location">
    <subcellularLocation>
        <location evidence="1">Membrane</location>
        <topology evidence="1">Multi-pass membrane protein</topology>
    </subcellularLocation>
</comment>
<protein>
    <submittedName>
        <fullName evidence="10">ClC family H(+)/Cl(-) exchange transporter</fullName>
    </submittedName>
</protein>
<dbReference type="PRINTS" id="PR00762">
    <property type="entry name" value="CLCHANNEL"/>
</dbReference>
<feature type="transmembrane region" description="Helical" evidence="8">
    <location>
        <begin position="165"/>
        <end position="188"/>
    </location>
</feature>